<keyword evidence="6" id="KW-1185">Reference proteome</keyword>
<dbReference type="Pfam" id="PF00648">
    <property type="entry name" value="Peptidase_C2"/>
    <property type="match status" value="1"/>
</dbReference>
<protein>
    <submittedName>
        <fullName evidence="5">Calpain-1 catalytic subunit</fullName>
    </submittedName>
</protein>
<dbReference type="Gene3D" id="3.90.70.10">
    <property type="entry name" value="Cysteine proteinases"/>
    <property type="match status" value="1"/>
</dbReference>
<evidence type="ECO:0000313" key="5">
    <source>
        <dbReference type="EMBL" id="KAA0711403.1"/>
    </source>
</evidence>
<dbReference type="PRINTS" id="PR00704">
    <property type="entry name" value="CALPAIN"/>
</dbReference>
<dbReference type="GO" id="GO:0006508">
    <property type="term" value="P:proteolysis"/>
    <property type="evidence" value="ECO:0007669"/>
    <property type="project" value="UniProtKB-KW"/>
</dbReference>
<dbReference type="EMBL" id="SOYY01000015">
    <property type="protein sequence ID" value="KAA0711403.1"/>
    <property type="molecule type" value="Genomic_DNA"/>
</dbReference>
<dbReference type="InterPro" id="IPR022683">
    <property type="entry name" value="Calpain_III"/>
</dbReference>
<dbReference type="InterPro" id="IPR038765">
    <property type="entry name" value="Papain-like_cys_pep_sf"/>
</dbReference>
<evidence type="ECO:0000256" key="1">
    <source>
        <dbReference type="ARBA" id="ARBA00007623"/>
    </source>
</evidence>
<accession>A0A5A9NPM5</accession>
<reference evidence="5 6" key="1">
    <citation type="journal article" date="2019" name="Mol. Ecol. Resour.">
        <title>Chromosome-level genome assembly of Triplophysa tibetana, a fish adapted to the harsh high-altitude environment of the Tibetan Plateau.</title>
        <authorList>
            <person name="Yang X."/>
            <person name="Liu H."/>
            <person name="Ma Z."/>
            <person name="Zou Y."/>
            <person name="Zou M."/>
            <person name="Mao Y."/>
            <person name="Li X."/>
            <person name="Wang H."/>
            <person name="Chen T."/>
            <person name="Wang W."/>
            <person name="Yang R."/>
        </authorList>
    </citation>
    <scope>NUCLEOTIDE SEQUENCE [LARGE SCALE GENOMIC DNA]</scope>
    <source>
        <strain evidence="5">TTIB1903HZAU</strain>
        <tissue evidence="5">Muscle</tissue>
    </source>
</reference>
<keyword evidence="3" id="KW-0378">Hydrolase</keyword>
<dbReference type="SUPFAM" id="SSF49758">
    <property type="entry name" value="Calpain large subunit, middle domain (domain III)"/>
    <property type="match status" value="1"/>
</dbReference>
<dbReference type="SUPFAM" id="SSF54001">
    <property type="entry name" value="Cysteine proteinases"/>
    <property type="match status" value="1"/>
</dbReference>
<comment type="caution">
    <text evidence="5">The sequence shown here is derived from an EMBL/GenBank/DDBJ whole genome shotgun (WGS) entry which is preliminary data.</text>
</comment>
<organism evidence="5 6">
    <name type="scientific">Triplophysa tibetana</name>
    <dbReference type="NCBI Taxonomy" id="1572043"/>
    <lineage>
        <taxon>Eukaryota</taxon>
        <taxon>Metazoa</taxon>
        <taxon>Chordata</taxon>
        <taxon>Craniata</taxon>
        <taxon>Vertebrata</taxon>
        <taxon>Euteleostomi</taxon>
        <taxon>Actinopterygii</taxon>
        <taxon>Neopterygii</taxon>
        <taxon>Teleostei</taxon>
        <taxon>Ostariophysi</taxon>
        <taxon>Cypriniformes</taxon>
        <taxon>Nemacheilidae</taxon>
        <taxon>Triplophysa</taxon>
    </lineage>
</organism>
<feature type="active site" evidence="2 3">
    <location>
        <position position="257"/>
    </location>
</feature>
<dbReference type="Gene3D" id="2.60.120.380">
    <property type="match status" value="1"/>
</dbReference>
<dbReference type="CDD" id="cd00044">
    <property type="entry name" value="CysPc"/>
    <property type="match status" value="1"/>
</dbReference>
<sequence length="502" mass="56578">MPPPDVTKTREVAVGSLNNPLKFLDQDYKTLHQSLLSKKMQFSDESFPANSSSIGKGLLSEKDLAQIKWKRPSEIVLYRACLVVDGVSRFDYAQGSKLGDCWFLASIGAVSTQTDIMDKVIPAEQSFSKGYAGIFHFRFWRFGKWIDVVIDDQLPTINDRLIFLSSKITTEFWPALLEKAYAKVCGSFADLHGGFVSEALIDFTGGVHMHFDLKEAPANLWNMMESAFKSKTLMGCSTPRGTTSQNTVLPNGIVEGHAYTVTGVYQVTTKDQPVRLVRMFNPWGKGEWTGNWSDRSPLWKTVAANDSKNCLSVADNGEFWMSMEDYTESFNTMDICSTSPDFLNGSSKCSWSSQYHIGQWTAETAGGIRTIWKNPQFRVRIEKPSEDCAGGESRENILVSLMQNQENRHRKQLPHLFIGFLVYEIPREIKDDGGKYSLSFFSQRKPVARTDMFANLREVMKFFDLEPGEYLIVPSTISPGEMASFVLSVFTKHQCKKTIVSI</sequence>
<feature type="active site" evidence="2 3">
    <location>
        <position position="281"/>
    </location>
</feature>
<dbReference type="Pfam" id="PF01067">
    <property type="entry name" value="Calpain_III"/>
    <property type="match status" value="1"/>
</dbReference>
<feature type="domain" description="Calpain catalytic" evidence="4">
    <location>
        <begin position="41"/>
        <end position="339"/>
    </location>
</feature>
<evidence type="ECO:0000313" key="6">
    <source>
        <dbReference type="Proteomes" id="UP000324632"/>
    </source>
</evidence>
<dbReference type="GO" id="GO:0004198">
    <property type="term" value="F:calcium-dependent cysteine-type endopeptidase activity"/>
    <property type="evidence" value="ECO:0007669"/>
    <property type="project" value="InterPro"/>
</dbReference>
<dbReference type="PANTHER" id="PTHR10183">
    <property type="entry name" value="CALPAIN"/>
    <property type="match status" value="1"/>
</dbReference>
<dbReference type="SMART" id="SM00720">
    <property type="entry name" value="calpain_III"/>
    <property type="match status" value="1"/>
</dbReference>
<keyword evidence="3" id="KW-0788">Thiol protease</keyword>
<feature type="active site" evidence="2 3">
    <location>
        <position position="101"/>
    </location>
</feature>
<name>A0A5A9NPM5_9TELE</name>
<comment type="similarity">
    <text evidence="1">Belongs to the peptidase C2 family.</text>
</comment>
<dbReference type="InterPro" id="IPR022684">
    <property type="entry name" value="Calpain_cysteine_protease"/>
</dbReference>
<dbReference type="Proteomes" id="UP000324632">
    <property type="component" value="Chromosome 15"/>
</dbReference>
<dbReference type="AlphaFoldDB" id="A0A5A9NPM5"/>
<keyword evidence="3" id="KW-0645">Protease</keyword>
<evidence type="ECO:0000256" key="3">
    <source>
        <dbReference type="PROSITE-ProRule" id="PRU00239"/>
    </source>
</evidence>
<dbReference type="GO" id="GO:0005737">
    <property type="term" value="C:cytoplasm"/>
    <property type="evidence" value="ECO:0007669"/>
    <property type="project" value="TreeGrafter"/>
</dbReference>
<dbReference type="FunFam" id="3.90.70.10:FF:000054">
    <property type="entry name" value="Calpain 14"/>
    <property type="match status" value="1"/>
</dbReference>
<dbReference type="PANTHER" id="PTHR10183:SF302">
    <property type="entry name" value="CALPAIN-14"/>
    <property type="match status" value="1"/>
</dbReference>
<dbReference type="SMART" id="SM00230">
    <property type="entry name" value="CysPc"/>
    <property type="match status" value="1"/>
</dbReference>
<dbReference type="InterPro" id="IPR001300">
    <property type="entry name" value="Peptidase_C2_calpain_cat"/>
</dbReference>
<gene>
    <name evidence="5" type="ORF">E1301_Tti006306</name>
</gene>
<dbReference type="PROSITE" id="PS50203">
    <property type="entry name" value="CALPAIN_CAT"/>
    <property type="match status" value="1"/>
</dbReference>
<dbReference type="InterPro" id="IPR022682">
    <property type="entry name" value="Calpain_domain_III"/>
</dbReference>
<proteinExistence type="inferred from homology"/>
<dbReference type="InterPro" id="IPR036213">
    <property type="entry name" value="Calpain_III_sf"/>
</dbReference>
<evidence type="ECO:0000256" key="2">
    <source>
        <dbReference type="PIRSR" id="PIRSR622684-1"/>
    </source>
</evidence>
<evidence type="ECO:0000259" key="4">
    <source>
        <dbReference type="PROSITE" id="PS50203"/>
    </source>
</evidence>